<evidence type="ECO:0000256" key="1">
    <source>
        <dbReference type="ARBA" id="ARBA00009009"/>
    </source>
</evidence>
<dbReference type="AlphaFoldDB" id="A0A427XYF9"/>
<comment type="caution">
    <text evidence="4">The sequence shown here is derived from an EMBL/GenBank/DDBJ whole genome shotgun (WGS) entry which is preliminary data.</text>
</comment>
<comment type="similarity">
    <text evidence="1">Belongs to the class-A beta-lactamase family.</text>
</comment>
<dbReference type="SUPFAM" id="SSF56601">
    <property type="entry name" value="beta-lactamase/transpeptidase-like"/>
    <property type="match status" value="1"/>
</dbReference>
<evidence type="ECO:0000256" key="2">
    <source>
        <dbReference type="ARBA" id="ARBA00022801"/>
    </source>
</evidence>
<evidence type="ECO:0000259" key="3">
    <source>
        <dbReference type="Pfam" id="PF00144"/>
    </source>
</evidence>
<evidence type="ECO:0000313" key="4">
    <source>
        <dbReference type="EMBL" id="RSH83852.1"/>
    </source>
</evidence>
<gene>
    <name evidence="4" type="ORF">EHS25_005467</name>
</gene>
<dbReference type="Gene3D" id="3.40.710.10">
    <property type="entry name" value="DD-peptidase/beta-lactamase superfamily"/>
    <property type="match status" value="1"/>
</dbReference>
<organism evidence="4 5">
    <name type="scientific">Saitozyma podzolica</name>
    <dbReference type="NCBI Taxonomy" id="1890683"/>
    <lineage>
        <taxon>Eukaryota</taxon>
        <taxon>Fungi</taxon>
        <taxon>Dikarya</taxon>
        <taxon>Basidiomycota</taxon>
        <taxon>Agaricomycotina</taxon>
        <taxon>Tremellomycetes</taxon>
        <taxon>Tremellales</taxon>
        <taxon>Trimorphomycetaceae</taxon>
        <taxon>Saitozyma</taxon>
    </lineage>
</organism>
<dbReference type="InterPro" id="IPR050789">
    <property type="entry name" value="Diverse_Enzym_Activities"/>
</dbReference>
<sequence length="104" mass="10772">MSSAAAAAALRLEQPFRDAIDVGKISGVVMEGRFVSGGSYSGYIGTQTSPEGDTKPLSPSSLPYMASATKILATIAALQLVERGKLSLDEDLRPSLPELTSLGS</sequence>
<dbReference type="EMBL" id="RSCD01000023">
    <property type="protein sequence ID" value="RSH83852.1"/>
    <property type="molecule type" value="Genomic_DNA"/>
</dbReference>
<name>A0A427XYF9_9TREE</name>
<dbReference type="InterPro" id="IPR001466">
    <property type="entry name" value="Beta-lactam-related"/>
</dbReference>
<dbReference type="STRING" id="1890683.A0A427XYF9"/>
<dbReference type="Pfam" id="PF00144">
    <property type="entry name" value="Beta-lactamase"/>
    <property type="match status" value="1"/>
</dbReference>
<dbReference type="OrthoDB" id="428260at2759"/>
<keyword evidence="2" id="KW-0378">Hydrolase</keyword>
<proteinExistence type="inferred from homology"/>
<keyword evidence="5" id="KW-1185">Reference proteome</keyword>
<dbReference type="PANTHER" id="PTHR43283:SF17">
    <property type="entry name" value="(LOVD), PUTATIVE (AFU_ORTHOLOGUE AFUA_5G00920)-RELATED"/>
    <property type="match status" value="1"/>
</dbReference>
<dbReference type="GO" id="GO:0016787">
    <property type="term" value="F:hydrolase activity"/>
    <property type="evidence" value="ECO:0007669"/>
    <property type="project" value="UniProtKB-KW"/>
</dbReference>
<dbReference type="PANTHER" id="PTHR43283">
    <property type="entry name" value="BETA-LACTAMASE-RELATED"/>
    <property type="match status" value="1"/>
</dbReference>
<protein>
    <recommendedName>
        <fullName evidence="3">Beta-lactamase-related domain-containing protein</fullName>
    </recommendedName>
</protein>
<dbReference type="InterPro" id="IPR012338">
    <property type="entry name" value="Beta-lactam/transpept-like"/>
</dbReference>
<reference evidence="4 5" key="1">
    <citation type="submission" date="2018-11" db="EMBL/GenBank/DDBJ databases">
        <title>Genome sequence of Saitozyma podzolica DSM 27192.</title>
        <authorList>
            <person name="Aliyu H."/>
            <person name="Gorte O."/>
            <person name="Ochsenreither K."/>
        </authorList>
    </citation>
    <scope>NUCLEOTIDE SEQUENCE [LARGE SCALE GENOMIC DNA]</scope>
    <source>
        <strain evidence="4 5">DSM 27192</strain>
    </source>
</reference>
<accession>A0A427XYF9</accession>
<dbReference type="Proteomes" id="UP000279259">
    <property type="component" value="Unassembled WGS sequence"/>
</dbReference>
<evidence type="ECO:0000313" key="5">
    <source>
        <dbReference type="Proteomes" id="UP000279259"/>
    </source>
</evidence>
<feature type="domain" description="Beta-lactamase-related" evidence="3">
    <location>
        <begin position="49"/>
        <end position="100"/>
    </location>
</feature>